<comment type="caution">
    <text evidence="2">The sequence shown here is derived from an EMBL/GenBank/DDBJ whole genome shotgun (WGS) entry which is preliminary data.</text>
</comment>
<proteinExistence type="predicted"/>
<protein>
    <submittedName>
        <fullName evidence="2">Uncharacterized protein</fullName>
    </submittedName>
</protein>
<feature type="non-terminal residue" evidence="2">
    <location>
        <position position="1"/>
    </location>
</feature>
<evidence type="ECO:0000313" key="3">
    <source>
        <dbReference type="Proteomes" id="UP000601435"/>
    </source>
</evidence>
<feature type="region of interest" description="Disordered" evidence="1">
    <location>
        <begin position="48"/>
        <end position="69"/>
    </location>
</feature>
<sequence length="69" mass="7712">VGVFPPGAPNRCWRRMCILRLAAASDAKCGSCCHDRVLDGLRIAPGPLDQGRRRLQRQRRSDCGRPCQH</sequence>
<evidence type="ECO:0000313" key="2">
    <source>
        <dbReference type="EMBL" id="CAE7881556.1"/>
    </source>
</evidence>
<dbReference type="Proteomes" id="UP000601435">
    <property type="component" value="Unassembled WGS sequence"/>
</dbReference>
<dbReference type="OrthoDB" id="10286549at2759"/>
<accession>A0A813AX00</accession>
<dbReference type="AlphaFoldDB" id="A0A813AX00"/>
<organism evidence="2 3">
    <name type="scientific">Symbiodinium necroappetens</name>
    <dbReference type="NCBI Taxonomy" id="1628268"/>
    <lineage>
        <taxon>Eukaryota</taxon>
        <taxon>Sar</taxon>
        <taxon>Alveolata</taxon>
        <taxon>Dinophyceae</taxon>
        <taxon>Suessiales</taxon>
        <taxon>Symbiodiniaceae</taxon>
        <taxon>Symbiodinium</taxon>
    </lineage>
</organism>
<dbReference type="EMBL" id="CAJNJA010064119">
    <property type="protein sequence ID" value="CAE7881556.1"/>
    <property type="molecule type" value="Genomic_DNA"/>
</dbReference>
<feature type="non-terminal residue" evidence="2">
    <location>
        <position position="69"/>
    </location>
</feature>
<reference evidence="2" key="1">
    <citation type="submission" date="2021-02" db="EMBL/GenBank/DDBJ databases">
        <authorList>
            <person name="Dougan E. K."/>
            <person name="Rhodes N."/>
            <person name="Thang M."/>
            <person name="Chan C."/>
        </authorList>
    </citation>
    <scope>NUCLEOTIDE SEQUENCE</scope>
</reference>
<evidence type="ECO:0000256" key="1">
    <source>
        <dbReference type="SAM" id="MobiDB-lite"/>
    </source>
</evidence>
<name>A0A813AX00_9DINO</name>
<keyword evidence="3" id="KW-1185">Reference proteome</keyword>
<gene>
    <name evidence="2" type="ORF">SNEC2469_LOCUS28964</name>
</gene>